<keyword evidence="2" id="KW-1185">Reference proteome</keyword>
<name>A0A9Q3BL26_9BASI</name>
<protein>
    <submittedName>
        <fullName evidence="1">Uncharacterized protein</fullName>
    </submittedName>
</protein>
<dbReference type="AlphaFoldDB" id="A0A9Q3BL26"/>
<sequence>MPIFKLSTIFSSSNGLKTKTEAYYSLEEGHSAIIFSNFTEELEKQTVLKHAGTYLFPHFKRVPAEVPTFSKELVRHFTKEQEGFTNKMMEKSNPPPKKQ</sequence>
<accession>A0A9Q3BL26</accession>
<dbReference type="Proteomes" id="UP000765509">
    <property type="component" value="Unassembled WGS sequence"/>
</dbReference>
<gene>
    <name evidence="1" type="ORF">O181_006753</name>
</gene>
<organism evidence="1 2">
    <name type="scientific">Austropuccinia psidii MF-1</name>
    <dbReference type="NCBI Taxonomy" id="1389203"/>
    <lineage>
        <taxon>Eukaryota</taxon>
        <taxon>Fungi</taxon>
        <taxon>Dikarya</taxon>
        <taxon>Basidiomycota</taxon>
        <taxon>Pucciniomycotina</taxon>
        <taxon>Pucciniomycetes</taxon>
        <taxon>Pucciniales</taxon>
        <taxon>Sphaerophragmiaceae</taxon>
        <taxon>Austropuccinia</taxon>
    </lineage>
</organism>
<dbReference type="EMBL" id="AVOT02001467">
    <property type="protein sequence ID" value="MBW0467038.1"/>
    <property type="molecule type" value="Genomic_DNA"/>
</dbReference>
<evidence type="ECO:0000313" key="2">
    <source>
        <dbReference type="Proteomes" id="UP000765509"/>
    </source>
</evidence>
<evidence type="ECO:0000313" key="1">
    <source>
        <dbReference type="EMBL" id="MBW0467038.1"/>
    </source>
</evidence>
<reference evidence="1" key="1">
    <citation type="submission" date="2021-03" db="EMBL/GenBank/DDBJ databases">
        <title>Draft genome sequence of rust myrtle Austropuccinia psidii MF-1, a brazilian biotype.</title>
        <authorList>
            <person name="Quecine M.C."/>
            <person name="Pachon D.M.R."/>
            <person name="Bonatelli M.L."/>
            <person name="Correr F.H."/>
            <person name="Franceschini L.M."/>
            <person name="Leite T.F."/>
            <person name="Margarido G.R.A."/>
            <person name="Almeida C.A."/>
            <person name="Ferrarezi J.A."/>
            <person name="Labate C.A."/>
        </authorList>
    </citation>
    <scope>NUCLEOTIDE SEQUENCE</scope>
    <source>
        <strain evidence="1">MF-1</strain>
    </source>
</reference>
<comment type="caution">
    <text evidence="1">The sequence shown here is derived from an EMBL/GenBank/DDBJ whole genome shotgun (WGS) entry which is preliminary data.</text>
</comment>
<proteinExistence type="predicted"/>